<dbReference type="Pfam" id="PF01435">
    <property type="entry name" value="Peptidase_M48"/>
    <property type="match status" value="1"/>
</dbReference>
<dbReference type="PANTHER" id="PTHR34978">
    <property type="entry name" value="POSSIBLE SENSOR-TRANSDUCER PROTEIN BLAR"/>
    <property type="match status" value="1"/>
</dbReference>
<feature type="transmembrane region" description="Helical" evidence="7">
    <location>
        <begin position="161"/>
        <end position="180"/>
    </location>
</feature>
<evidence type="ECO:0000256" key="5">
    <source>
        <dbReference type="ARBA" id="ARBA00023049"/>
    </source>
</evidence>
<keyword evidence="1 6" id="KW-0645">Protease</keyword>
<dbReference type="Gene3D" id="3.30.2010.10">
    <property type="entry name" value="Metalloproteases ('zincins'), catalytic domain"/>
    <property type="match status" value="1"/>
</dbReference>
<comment type="cofactor">
    <cofactor evidence="6">
        <name>Zn(2+)</name>
        <dbReference type="ChEBI" id="CHEBI:29105"/>
    </cofactor>
    <text evidence="6">Binds 1 zinc ion per subunit.</text>
</comment>
<feature type="transmembrane region" description="Helical" evidence="7">
    <location>
        <begin position="34"/>
        <end position="59"/>
    </location>
</feature>
<sequence>MNLWVYVPTVLLALAAVTLAWRQPRMHPAWTARILLLLTAACALAVVGSLAFLVVLAIGTRSSALADRGGVPLPVGVAAAAALILVMVAAGRAALAWRAEFRQARALGTGVVPDDRPFAVAVPGREGGVILSRGLVDLLSGRELEVVLRHEAAHIRRRHHLYLMAGSVCACVLPGLGHPYRALRYALERWADEDAAGAVGDRVLTGRTIARVALAQSAASESHRLALADSHVTRRVRALLEQRPPDSRFTGPVLLGGAWMATGGAISPTLTHHVSLLLLLM</sequence>
<protein>
    <submittedName>
        <fullName evidence="9">M56 family metallopeptidase</fullName>
    </submittedName>
</protein>
<evidence type="ECO:0000256" key="4">
    <source>
        <dbReference type="ARBA" id="ARBA00022833"/>
    </source>
</evidence>
<dbReference type="EMBL" id="JBHSPA010000025">
    <property type="protein sequence ID" value="MFC5826479.1"/>
    <property type="molecule type" value="Genomic_DNA"/>
</dbReference>
<feature type="transmembrane region" description="Helical" evidence="7">
    <location>
        <begin position="6"/>
        <end position="22"/>
    </location>
</feature>
<evidence type="ECO:0000256" key="6">
    <source>
        <dbReference type="RuleBase" id="RU003983"/>
    </source>
</evidence>
<accession>A0ABW1CL24</accession>
<dbReference type="Proteomes" id="UP001596058">
    <property type="component" value="Unassembled WGS sequence"/>
</dbReference>
<feature type="transmembrane region" description="Helical" evidence="7">
    <location>
        <begin position="71"/>
        <end position="95"/>
    </location>
</feature>
<keyword evidence="7" id="KW-0812">Transmembrane</keyword>
<evidence type="ECO:0000259" key="8">
    <source>
        <dbReference type="Pfam" id="PF01435"/>
    </source>
</evidence>
<comment type="caution">
    <text evidence="9">The sequence shown here is derived from an EMBL/GenBank/DDBJ whole genome shotgun (WGS) entry which is preliminary data.</text>
</comment>
<reference evidence="10" key="1">
    <citation type="journal article" date="2019" name="Int. J. Syst. Evol. Microbiol.">
        <title>The Global Catalogue of Microorganisms (GCM) 10K type strain sequencing project: providing services to taxonomists for standard genome sequencing and annotation.</title>
        <authorList>
            <consortium name="The Broad Institute Genomics Platform"/>
            <consortium name="The Broad Institute Genome Sequencing Center for Infectious Disease"/>
            <person name="Wu L."/>
            <person name="Ma J."/>
        </authorList>
    </citation>
    <scope>NUCLEOTIDE SEQUENCE [LARGE SCALE GENOMIC DNA]</scope>
    <source>
        <strain evidence="10">CCUG 53903</strain>
    </source>
</reference>
<feature type="domain" description="Peptidase M48" evidence="8">
    <location>
        <begin position="118"/>
        <end position="166"/>
    </location>
</feature>
<keyword evidence="7" id="KW-1133">Transmembrane helix</keyword>
<evidence type="ECO:0000313" key="9">
    <source>
        <dbReference type="EMBL" id="MFC5826479.1"/>
    </source>
</evidence>
<gene>
    <name evidence="9" type="ORF">ACFPZ3_21640</name>
</gene>
<dbReference type="InterPro" id="IPR001915">
    <property type="entry name" value="Peptidase_M48"/>
</dbReference>
<dbReference type="InterPro" id="IPR052173">
    <property type="entry name" value="Beta-lactam_resp_regulator"/>
</dbReference>
<evidence type="ECO:0000256" key="1">
    <source>
        <dbReference type="ARBA" id="ARBA00022670"/>
    </source>
</evidence>
<dbReference type="CDD" id="cd07326">
    <property type="entry name" value="M56_BlaR1_MecR1_like"/>
    <property type="match status" value="1"/>
</dbReference>
<keyword evidence="7" id="KW-0472">Membrane</keyword>
<proteinExistence type="inferred from homology"/>
<keyword evidence="2" id="KW-0479">Metal-binding</keyword>
<comment type="similarity">
    <text evidence="6">Belongs to the peptidase M48 family.</text>
</comment>
<dbReference type="PANTHER" id="PTHR34978:SF3">
    <property type="entry name" value="SLR0241 PROTEIN"/>
    <property type="match status" value="1"/>
</dbReference>
<evidence type="ECO:0000313" key="10">
    <source>
        <dbReference type="Proteomes" id="UP001596058"/>
    </source>
</evidence>
<organism evidence="9 10">
    <name type="scientific">Nonomuraea insulae</name>
    <dbReference type="NCBI Taxonomy" id="1616787"/>
    <lineage>
        <taxon>Bacteria</taxon>
        <taxon>Bacillati</taxon>
        <taxon>Actinomycetota</taxon>
        <taxon>Actinomycetes</taxon>
        <taxon>Streptosporangiales</taxon>
        <taxon>Streptosporangiaceae</taxon>
        <taxon>Nonomuraea</taxon>
    </lineage>
</organism>
<evidence type="ECO:0000256" key="7">
    <source>
        <dbReference type="SAM" id="Phobius"/>
    </source>
</evidence>
<name>A0ABW1CL24_9ACTN</name>
<keyword evidence="5 6" id="KW-0482">Metalloprotease</keyword>
<dbReference type="RefSeq" id="WP_379515992.1">
    <property type="nucleotide sequence ID" value="NZ_JBHSPA010000025.1"/>
</dbReference>
<feature type="transmembrane region" description="Helical" evidence="7">
    <location>
        <begin position="258"/>
        <end position="280"/>
    </location>
</feature>
<evidence type="ECO:0000256" key="3">
    <source>
        <dbReference type="ARBA" id="ARBA00022801"/>
    </source>
</evidence>
<keyword evidence="3 6" id="KW-0378">Hydrolase</keyword>
<keyword evidence="10" id="KW-1185">Reference proteome</keyword>
<keyword evidence="4 6" id="KW-0862">Zinc</keyword>
<evidence type="ECO:0000256" key="2">
    <source>
        <dbReference type="ARBA" id="ARBA00022723"/>
    </source>
</evidence>